<dbReference type="SUPFAM" id="SSF49313">
    <property type="entry name" value="Cadherin-like"/>
    <property type="match status" value="2"/>
</dbReference>
<comment type="caution">
    <text evidence="2">The sequence shown here is derived from an EMBL/GenBank/DDBJ whole genome shotgun (WGS) entry which is preliminary data.</text>
</comment>
<evidence type="ECO:0000313" key="3">
    <source>
        <dbReference type="Proteomes" id="UP000267128"/>
    </source>
</evidence>
<dbReference type="RefSeq" id="WP_123227580.1">
    <property type="nucleotide sequence ID" value="NZ_RJSE01000007.1"/>
</dbReference>
<dbReference type="Pfam" id="PF05345">
    <property type="entry name" value="He_PIG"/>
    <property type="match status" value="2"/>
</dbReference>
<dbReference type="Gene3D" id="3.40.390.10">
    <property type="entry name" value="Collagenase (Catalytic Domain)"/>
    <property type="match status" value="1"/>
</dbReference>
<dbReference type="InterPro" id="IPR013783">
    <property type="entry name" value="Ig-like_fold"/>
</dbReference>
<dbReference type="GO" id="GO:0008237">
    <property type="term" value="F:metallopeptidase activity"/>
    <property type="evidence" value="ECO:0007669"/>
    <property type="project" value="InterPro"/>
</dbReference>
<dbReference type="OrthoDB" id="954626at2"/>
<protein>
    <submittedName>
        <fullName evidence="2">Uncharacterized protein</fullName>
    </submittedName>
</protein>
<dbReference type="Gene3D" id="2.60.120.380">
    <property type="match status" value="1"/>
</dbReference>
<name>A0A3N0CGZ6_9ACTN</name>
<keyword evidence="3" id="KW-1185">Reference proteome</keyword>
<gene>
    <name evidence="2" type="ORF">EFK50_10895</name>
</gene>
<accession>A0A3N0CGZ6</accession>
<dbReference type="AlphaFoldDB" id="A0A3N0CGZ6"/>
<organism evidence="2 3">
    <name type="scientific">Nocardioides marmoriginsengisoli</name>
    <dbReference type="NCBI Taxonomy" id="661483"/>
    <lineage>
        <taxon>Bacteria</taxon>
        <taxon>Bacillati</taxon>
        <taxon>Actinomycetota</taxon>
        <taxon>Actinomycetes</taxon>
        <taxon>Propionibacteriales</taxon>
        <taxon>Nocardioidaceae</taxon>
        <taxon>Nocardioides</taxon>
    </lineage>
</organism>
<dbReference type="InterPro" id="IPR024079">
    <property type="entry name" value="MetalloPept_cat_dom_sf"/>
</dbReference>
<dbReference type="GO" id="GO:0005509">
    <property type="term" value="F:calcium ion binding"/>
    <property type="evidence" value="ECO:0007669"/>
    <property type="project" value="InterPro"/>
</dbReference>
<sequence length="663" mass="67823">MNRRRYVSLAIAGALAATGAALAVTPTSTALPAAPSAVAPAGCGPVLGKPARALDVARLTPSVFRAAVQRNAADVPDLGTRAVSDTSLWLDPCGRVLYSEPRATPAENRLAATSMGPVATPAVEAIPLDQTFALSSKPGANRTIYLDFRGGTVTSSNWNYYYSSNAPISYEPFSIDADVSTNFSDAELTEIQKAWQVVAEDYAPFDVNVTTAYPGEAAIKRTDTNDQAYGTRAVITNGGLVYDRCRCGGLAYTNAWKYAGSAHAGSQPAWIFSKGATTNGKYLGEAASHEVGHQFGLLHDGQKSGGDYYRGSDPWAPIMGTSYYQPVSQWSRGSYPDANNKQDDVALIAAGAPYRVDEDKGGAITLANGQTRDGIVARATDVDSYTFTAAGTVTVTVDNGSPFPDLDVQLKVTNGFTTVATANPPTTWLSEVEAGGMNASVTFTTPPAGGTYKVIVQGGGQGAASQPGSYSNYGSVGTYRISLGVTPPVLPPPVTVAAQSASGSVGAALSQQLVAGGGTGAYTWTKAAGTLPSGVSLSKTGLLSGKPYKAGTYTFTAKATSGSQSATGTVSITVGPALSWLTASALPKGKVGTPYAVTLVATGGKPGYGWALASGKLPLGLSLSSGGTISGTPTKTGFSSFTVKVTDASGKVISRTFSLSVGA</sequence>
<dbReference type="Pfam" id="PF13582">
    <property type="entry name" value="Reprolysin_3"/>
    <property type="match status" value="1"/>
</dbReference>
<evidence type="ECO:0000256" key="1">
    <source>
        <dbReference type="SAM" id="SignalP"/>
    </source>
</evidence>
<feature type="signal peptide" evidence="1">
    <location>
        <begin position="1"/>
        <end position="23"/>
    </location>
</feature>
<feature type="chain" id="PRO_5039398113" evidence="1">
    <location>
        <begin position="24"/>
        <end position="663"/>
    </location>
</feature>
<proteinExistence type="predicted"/>
<dbReference type="GO" id="GO:0005975">
    <property type="term" value="P:carbohydrate metabolic process"/>
    <property type="evidence" value="ECO:0007669"/>
    <property type="project" value="UniProtKB-ARBA"/>
</dbReference>
<keyword evidence="1" id="KW-0732">Signal</keyword>
<dbReference type="EMBL" id="RJSE01000007">
    <property type="protein sequence ID" value="RNL62283.1"/>
    <property type="molecule type" value="Genomic_DNA"/>
</dbReference>
<reference evidence="2 3" key="1">
    <citation type="submission" date="2018-11" db="EMBL/GenBank/DDBJ databases">
        <authorList>
            <person name="Li F."/>
        </authorList>
    </citation>
    <scope>NUCLEOTIDE SEQUENCE [LARGE SCALE GENOMIC DNA]</scope>
    <source>
        <strain evidence="2 3">Gsoil 097</strain>
    </source>
</reference>
<dbReference type="Proteomes" id="UP000267128">
    <property type="component" value="Unassembled WGS sequence"/>
</dbReference>
<dbReference type="SUPFAM" id="SSF55486">
    <property type="entry name" value="Metalloproteases ('zincins'), catalytic domain"/>
    <property type="match status" value="1"/>
</dbReference>
<dbReference type="GO" id="GO:0016020">
    <property type="term" value="C:membrane"/>
    <property type="evidence" value="ECO:0007669"/>
    <property type="project" value="InterPro"/>
</dbReference>
<dbReference type="Gene3D" id="2.60.40.10">
    <property type="entry name" value="Immunoglobulins"/>
    <property type="match status" value="2"/>
</dbReference>
<evidence type="ECO:0000313" key="2">
    <source>
        <dbReference type="EMBL" id="RNL62283.1"/>
    </source>
</evidence>
<dbReference type="InterPro" id="IPR015919">
    <property type="entry name" value="Cadherin-like_sf"/>
</dbReference>